<dbReference type="AlphaFoldDB" id="A0A9E2F2X9"/>
<reference evidence="1 2" key="1">
    <citation type="journal article" date="2021" name="bioRxiv">
        <title>Unique metabolic strategies in Hadean analogues reveal hints for primordial physiology.</title>
        <authorList>
            <person name="Nobu M.K."/>
            <person name="Nakai R."/>
            <person name="Tamazawa S."/>
            <person name="Mori H."/>
            <person name="Toyoda A."/>
            <person name="Ijiri A."/>
            <person name="Suzuki S."/>
            <person name="Kurokawa K."/>
            <person name="Kamagata Y."/>
            <person name="Tamaki H."/>
        </authorList>
    </citation>
    <scope>NUCLEOTIDE SEQUENCE [LARGE SCALE GENOMIC DNA]</scope>
    <source>
        <strain evidence="1">BS525</strain>
    </source>
</reference>
<sequence>MPYPSGFGTGSGYSSDPNASIGGGFYSPYDPGISKGGGLPYESPINPPEYLHPKFKQLATEYSNLSDKQWRRLNAVFETLDKEPIFNKMLDYMNSKDYKISFTASSRLPDQTGMAFGGNGSGGGILLNSRKPEALRDMDNLFEELFHAFQDCYYHQTNNVHYKAHNDSGGALGKPNIELEAKIAYEVLYQVNEFQSTKTKKNPYSPAKRSNNLKKSNDFKSFIKQISDKGSRFPNAQDIQWEDYKKMLDLFLDVYKDSSYNHPYISGFLPEAMFFLFGQ</sequence>
<dbReference type="Proteomes" id="UP000811545">
    <property type="component" value="Unassembled WGS sequence"/>
</dbReference>
<protein>
    <submittedName>
        <fullName evidence="1">Uncharacterized protein</fullName>
    </submittedName>
</protein>
<gene>
    <name evidence="1" type="ORF">DDT42_02159</name>
</gene>
<proteinExistence type="predicted"/>
<dbReference type="EMBL" id="QLTW01000423">
    <property type="protein sequence ID" value="MBT9146277.1"/>
    <property type="molecule type" value="Genomic_DNA"/>
</dbReference>
<organism evidence="1 2">
    <name type="scientific">Psychracetigena formicireducens</name>
    <dbReference type="NCBI Taxonomy" id="2986056"/>
    <lineage>
        <taxon>Bacteria</taxon>
        <taxon>Bacillati</taxon>
        <taxon>Candidatus Lithacetigenota</taxon>
        <taxon>Candidatus Psychracetigena</taxon>
    </lineage>
</organism>
<accession>A0A9E2F2X9</accession>
<evidence type="ECO:0000313" key="1">
    <source>
        <dbReference type="EMBL" id="MBT9146277.1"/>
    </source>
</evidence>
<name>A0A9E2F2X9_PSYF1</name>
<evidence type="ECO:0000313" key="2">
    <source>
        <dbReference type="Proteomes" id="UP000811545"/>
    </source>
</evidence>
<comment type="caution">
    <text evidence="1">The sequence shown here is derived from an EMBL/GenBank/DDBJ whole genome shotgun (WGS) entry which is preliminary data.</text>
</comment>